<dbReference type="InterPro" id="IPR012902">
    <property type="entry name" value="N_methyl_site"/>
</dbReference>
<name>A0A0B8NMQ6_9VIBR</name>
<dbReference type="AlphaFoldDB" id="A0A0B8NMQ6"/>
<accession>A0A0B8NMQ6</accession>
<dbReference type="Gene3D" id="3.30.700.10">
    <property type="entry name" value="Glycoprotein, Type 4 Pilin"/>
    <property type="match status" value="1"/>
</dbReference>
<dbReference type="RefSeq" id="WP_261836647.1">
    <property type="nucleotide sequence ID" value="NZ_AP024882.1"/>
</dbReference>
<evidence type="ECO:0000313" key="3">
    <source>
        <dbReference type="Proteomes" id="UP000031671"/>
    </source>
</evidence>
<keyword evidence="1" id="KW-1133">Transmembrane helix</keyword>
<dbReference type="PROSITE" id="PS00409">
    <property type="entry name" value="PROKAR_NTER_METHYL"/>
    <property type="match status" value="1"/>
</dbReference>
<protein>
    <submittedName>
        <fullName evidence="2">MSHA pilin protein mshA</fullName>
    </submittedName>
</protein>
<reference evidence="2 3" key="2">
    <citation type="submission" date="2015-01" db="EMBL/GenBank/DDBJ databases">
        <authorList>
            <consortium name="NBRP consortium"/>
            <person name="Sawabe T."/>
            <person name="Meirelles P."/>
            <person name="Feng G."/>
            <person name="Sayaka M."/>
            <person name="Hattori M."/>
            <person name="Ohkuma M."/>
        </authorList>
    </citation>
    <scope>NUCLEOTIDE SEQUENCE [LARGE SCALE GENOMIC DNA]</scope>
    <source>
        <strain evidence="3">JCM 19231</strain>
    </source>
</reference>
<evidence type="ECO:0000256" key="1">
    <source>
        <dbReference type="SAM" id="Phobius"/>
    </source>
</evidence>
<gene>
    <name evidence="2" type="ORF">JCM19231_5062</name>
</gene>
<proteinExistence type="predicted"/>
<sequence>MRVKGFTLIELVVVIVLLGVIAVVAAPRYLDFRVDGKIAAMNNFASALRSGVDLVHAKAIIQGQEGETGKADLGNGTNLDLAYGYPDMSYGNLDSHITKLSGWLNAEVVNRQTNKDWPREVMTMDRSQVGLDGAKRVIQFFFMSDSKAGLVNSKFECMVQYQNATESSTPIITTYLDAC</sequence>
<dbReference type="Pfam" id="PF07963">
    <property type="entry name" value="N_methyl"/>
    <property type="match status" value="1"/>
</dbReference>
<feature type="transmembrane region" description="Helical" evidence="1">
    <location>
        <begin position="6"/>
        <end position="27"/>
    </location>
</feature>
<dbReference type="NCBIfam" id="TIGR02532">
    <property type="entry name" value="IV_pilin_GFxxxE"/>
    <property type="match status" value="1"/>
</dbReference>
<reference evidence="2 3" key="1">
    <citation type="submission" date="2015-01" db="EMBL/GenBank/DDBJ databases">
        <title>Vibrio sp. C1 JCM 19231 whole genome shotgun sequence.</title>
        <authorList>
            <person name="Sawabe T."/>
            <person name="Meirelles P."/>
            <person name="Feng G."/>
            <person name="Sayaka M."/>
            <person name="Hattori M."/>
            <person name="Ohkuma M."/>
        </authorList>
    </citation>
    <scope>NUCLEOTIDE SEQUENCE [LARGE SCALE GENOMIC DNA]</scope>
    <source>
        <strain evidence="3">JCM 19231</strain>
    </source>
</reference>
<evidence type="ECO:0000313" key="2">
    <source>
        <dbReference type="EMBL" id="GAM55915.1"/>
    </source>
</evidence>
<dbReference type="SUPFAM" id="SSF54523">
    <property type="entry name" value="Pili subunits"/>
    <property type="match status" value="1"/>
</dbReference>
<dbReference type="Proteomes" id="UP000031671">
    <property type="component" value="Unassembled WGS sequence"/>
</dbReference>
<dbReference type="InterPro" id="IPR045584">
    <property type="entry name" value="Pilin-like"/>
</dbReference>
<organism evidence="2 3">
    <name type="scientific">Vibrio ishigakensis</name>
    <dbReference type="NCBI Taxonomy" id="1481914"/>
    <lineage>
        <taxon>Bacteria</taxon>
        <taxon>Pseudomonadati</taxon>
        <taxon>Pseudomonadota</taxon>
        <taxon>Gammaproteobacteria</taxon>
        <taxon>Vibrionales</taxon>
        <taxon>Vibrionaceae</taxon>
        <taxon>Vibrio</taxon>
    </lineage>
</organism>
<comment type="caution">
    <text evidence="2">The sequence shown here is derived from an EMBL/GenBank/DDBJ whole genome shotgun (WGS) entry which is preliminary data.</text>
</comment>
<keyword evidence="3" id="KW-1185">Reference proteome</keyword>
<dbReference type="EMBL" id="BBRZ01000020">
    <property type="protein sequence ID" value="GAM55915.1"/>
    <property type="molecule type" value="Genomic_DNA"/>
</dbReference>
<keyword evidence="1" id="KW-0812">Transmembrane</keyword>
<keyword evidence="1" id="KW-0472">Membrane</keyword>